<dbReference type="EMBL" id="JADKBR010000001">
    <property type="protein sequence ID" value="MBK8888913.1"/>
    <property type="molecule type" value="Genomic_DNA"/>
</dbReference>
<comment type="caution">
    <text evidence="2">The sequence shown here is derived from an EMBL/GenBank/DDBJ whole genome shotgun (WGS) entry which is preliminary data.</text>
</comment>
<gene>
    <name evidence="2" type="ORF">IPN75_00335</name>
</gene>
<dbReference type="Proteomes" id="UP000808146">
    <property type="component" value="Unassembled WGS sequence"/>
</dbReference>
<protein>
    <submittedName>
        <fullName evidence="2">Uncharacterized protein</fullName>
    </submittedName>
</protein>
<dbReference type="AlphaFoldDB" id="A0A9D7LPT9"/>
<feature type="region of interest" description="Disordered" evidence="1">
    <location>
        <begin position="69"/>
        <end position="90"/>
    </location>
</feature>
<evidence type="ECO:0000313" key="2">
    <source>
        <dbReference type="EMBL" id="MBK8888913.1"/>
    </source>
</evidence>
<reference evidence="3" key="1">
    <citation type="journal article" date="2021" name="Nat. Commun.">
        <title>Connecting structure to function with the recovery of over 1000 high-quality metagenome-assembled genomes from activated sludge using long-read sequencing.</title>
        <authorList>
            <person name="Singleton C.M."/>
            <person name="Petriglieri F."/>
            <person name="Kristensen J.M."/>
            <person name="Kirkegaard R.H."/>
            <person name="Michaelsen T.Y."/>
            <person name="Andersen M.H."/>
            <person name="Kondrotaite Z."/>
            <person name="Karst S.M."/>
            <person name="Dueholm M.S."/>
            <person name="Nielsen P.H."/>
            <person name="Albertsen M."/>
        </authorList>
    </citation>
    <scope>NUCLEOTIDE SEQUENCE [LARGE SCALE GENOMIC DNA]</scope>
</reference>
<proteinExistence type="predicted"/>
<organism evidence="2 3">
    <name type="scientific">Candidatus Dechloromonas phosphorivorans</name>
    <dbReference type="NCBI Taxonomy" id="2899244"/>
    <lineage>
        <taxon>Bacteria</taxon>
        <taxon>Pseudomonadati</taxon>
        <taxon>Pseudomonadota</taxon>
        <taxon>Betaproteobacteria</taxon>
        <taxon>Rhodocyclales</taxon>
        <taxon>Azonexaceae</taxon>
        <taxon>Dechloromonas</taxon>
    </lineage>
</organism>
<accession>A0A9D7LPT9</accession>
<sequence length="90" mass="9910">MCFPEVDRNSAALAWGAALRRGAAFPDCRVCQAIALLCNQNWIKKAFGVLILLTGIIIPGGAHKWLEARRRDSPMPGSGRLRFSEFTEGH</sequence>
<name>A0A9D7LPT9_9RHOO</name>
<evidence type="ECO:0000313" key="3">
    <source>
        <dbReference type="Proteomes" id="UP000808146"/>
    </source>
</evidence>
<evidence type="ECO:0000256" key="1">
    <source>
        <dbReference type="SAM" id="MobiDB-lite"/>
    </source>
</evidence>